<evidence type="ECO:0000313" key="9">
    <source>
        <dbReference type="RefSeq" id="XP_006816957.1"/>
    </source>
</evidence>
<reference evidence="9" key="1">
    <citation type="submission" date="2025-08" db="UniProtKB">
        <authorList>
            <consortium name="RefSeq"/>
        </authorList>
    </citation>
    <scope>IDENTIFICATION</scope>
    <source>
        <tissue evidence="9">Testes</tissue>
    </source>
</reference>
<dbReference type="InterPro" id="IPR034294">
    <property type="entry name" value="Aquaporin_transptr"/>
</dbReference>
<feature type="transmembrane region" description="Helical" evidence="7">
    <location>
        <begin position="12"/>
        <end position="34"/>
    </location>
</feature>
<dbReference type="SUPFAM" id="SSF81338">
    <property type="entry name" value="Aquaporin-like"/>
    <property type="match status" value="1"/>
</dbReference>
<evidence type="ECO:0000256" key="6">
    <source>
        <dbReference type="RuleBase" id="RU000477"/>
    </source>
</evidence>
<dbReference type="InterPro" id="IPR023271">
    <property type="entry name" value="Aquaporin-like"/>
</dbReference>
<proteinExistence type="inferred from homology"/>
<dbReference type="CDD" id="cd00333">
    <property type="entry name" value="MIP"/>
    <property type="match status" value="1"/>
</dbReference>
<feature type="transmembrane region" description="Helical" evidence="7">
    <location>
        <begin position="166"/>
        <end position="187"/>
    </location>
</feature>
<dbReference type="PANTHER" id="PTHR19139">
    <property type="entry name" value="AQUAPORIN TRANSPORTER"/>
    <property type="match status" value="1"/>
</dbReference>
<feature type="transmembrane region" description="Helical" evidence="7">
    <location>
        <begin position="46"/>
        <end position="67"/>
    </location>
</feature>
<feature type="transmembrane region" description="Helical" evidence="7">
    <location>
        <begin position="207"/>
        <end position="228"/>
    </location>
</feature>
<dbReference type="NCBIfam" id="TIGR00861">
    <property type="entry name" value="MIP"/>
    <property type="match status" value="1"/>
</dbReference>
<keyword evidence="5 7" id="KW-0472">Membrane</keyword>
<dbReference type="Pfam" id="PF00230">
    <property type="entry name" value="MIP"/>
    <property type="match status" value="1"/>
</dbReference>
<feature type="transmembrane region" description="Helical" evidence="7">
    <location>
        <begin position="88"/>
        <end position="112"/>
    </location>
</feature>
<keyword evidence="8" id="KW-1185">Reference proteome</keyword>
<evidence type="ECO:0000256" key="4">
    <source>
        <dbReference type="ARBA" id="ARBA00022989"/>
    </source>
</evidence>
<gene>
    <name evidence="9" type="primary">LOC100378070</name>
</gene>
<evidence type="ECO:0000313" key="8">
    <source>
        <dbReference type="Proteomes" id="UP000694865"/>
    </source>
</evidence>
<evidence type="ECO:0000256" key="2">
    <source>
        <dbReference type="ARBA" id="ARBA00006175"/>
    </source>
</evidence>
<sequence length="257" mass="27394">MTSSKDDLRDPKFWRAVVGEFLATTLFVFIGIGSTCGWNPPYTPSMVQIALCFGLTIATMVQCFGHVSGANINPAVTCALLVTRKISFLRAFLYVIAQCIGAVAGAGLIYGVTPAGVRGGLGATSLGTGVAVEQGFAIEYLITFELVFTVFATIDPNRKDLQGSASLAIGIAVVIGHLFAIQFTGASMNSARSFGPAVIMNFWEDHWIYWAGPILGGITAGVTYEYLFSAKTTKDTISSCMLSRQDSELIEEKVSTV</sequence>
<protein>
    <submittedName>
        <fullName evidence="9">Aquaporin-4-like</fullName>
    </submittedName>
</protein>
<dbReference type="RefSeq" id="XP_006816957.1">
    <property type="nucleotide sequence ID" value="XM_006816894.1"/>
</dbReference>
<evidence type="ECO:0000256" key="5">
    <source>
        <dbReference type="ARBA" id="ARBA00023136"/>
    </source>
</evidence>
<accession>A0ABM0MAB6</accession>
<evidence type="ECO:0000256" key="3">
    <source>
        <dbReference type="ARBA" id="ARBA00022692"/>
    </source>
</evidence>
<evidence type="ECO:0000256" key="7">
    <source>
        <dbReference type="SAM" id="Phobius"/>
    </source>
</evidence>
<dbReference type="InterPro" id="IPR000425">
    <property type="entry name" value="MIP"/>
</dbReference>
<keyword evidence="4 7" id="KW-1133">Transmembrane helix</keyword>
<keyword evidence="3 6" id="KW-0812">Transmembrane</keyword>
<dbReference type="PRINTS" id="PR02016">
    <property type="entry name" value="AQUAPORIN4"/>
</dbReference>
<evidence type="ECO:0000256" key="1">
    <source>
        <dbReference type="ARBA" id="ARBA00004141"/>
    </source>
</evidence>
<dbReference type="Gene3D" id="1.20.1080.10">
    <property type="entry name" value="Glycerol uptake facilitator protein"/>
    <property type="match status" value="1"/>
</dbReference>
<dbReference type="Proteomes" id="UP000694865">
    <property type="component" value="Unplaced"/>
</dbReference>
<dbReference type="PRINTS" id="PR00783">
    <property type="entry name" value="MINTRINSICP"/>
</dbReference>
<organism evidence="8 9">
    <name type="scientific">Saccoglossus kowalevskii</name>
    <name type="common">Acorn worm</name>
    <dbReference type="NCBI Taxonomy" id="10224"/>
    <lineage>
        <taxon>Eukaryota</taxon>
        <taxon>Metazoa</taxon>
        <taxon>Hemichordata</taxon>
        <taxon>Enteropneusta</taxon>
        <taxon>Harrimaniidae</taxon>
        <taxon>Saccoglossus</taxon>
    </lineage>
</organism>
<keyword evidence="6" id="KW-0813">Transport</keyword>
<comment type="subcellular location">
    <subcellularLocation>
        <location evidence="1">Membrane</location>
        <topology evidence="1">Multi-pass membrane protein</topology>
    </subcellularLocation>
</comment>
<comment type="similarity">
    <text evidence="2 6">Belongs to the MIP/aquaporin (TC 1.A.8) family.</text>
</comment>
<name>A0ABM0MAB6_SACKO</name>
<feature type="transmembrane region" description="Helical" evidence="7">
    <location>
        <begin position="132"/>
        <end position="154"/>
    </location>
</feature>
<dbReference type="PANTHER" id="PTHR19139:SF199">
    <property type="entry name" value="MIP17260P"/>
    <property type="match status" value="1"/>
</dbReference>
<dbReference type="GeneID" id="100378070"/>